<feature type="region of interest" description="Disordered" evidence="3">
    <location>
        <begin position="1"/>
        <end position="60"/>
    </location>
</feature>
<evidence type="ECO:0000256" key="3">
    <source>
        <dbReference type="SAM" id="MobiDB-lite"/>
    </source>
</evidence>
<dbReference type="InterPro" id="IPR001878">
    <property type="entry name" value="Znf_CCHC"/>
</dbReference>
<reference evidence="6" key="1">
    <citation type="journal article" date="2017" name="Nat. Ecol. Evol.">
        <title>Genome expansion and lineage-specific genetic innovations in the forest pathogenic fungi Armillaria.</title>
        <authorList>
            <person name="Sipos G."/>
            <person name="Prasanna A.N."/>
            <person name="Walter M.C."/>
            <person name="O'Connor E."/>
            <person name="Balint B."/>
            <person name="Krizsan K."/>
            <person name="Kiss B."/>
            <person name="Hess J."/>
            <person name="Varga T."/>
            <person name="Slot J."/>
            <person name="Riley R."/>
            <person name="Boka B."/>
            <person name="Rigling D."/>
            <person name="Barry K."/>
            <person name="Lee J."/>
            <person name="Mihaltcheva S."/>
            <person name="LaButti K."/>
            <person name="Lipzen A."/>
            <person name="Waldron R."/>
            <person name="Moloney N.M."/>
            <person name="Sperisen C."/>
            <person name="Kredics L."/>
            <person name="Vagvoelgyi C."/>
            <person name="Patrignani A."/>
            <person name="Fitzpatrick D."/>
            <person name="Nagy I."/>
            <person name="Doyle S."/>
            <person name="Anderson J.B."/>
            <person name="Grigoriev I.V."/>
            <person name="Gueldener U."/>
            <person name="Muensterkoetter M."/>
            <person name="Nagy L.G."/>
        </authorList>
    </citation>
    <scope>NUCLEOTIDE SEQUENCE [LARGE SCALE GENOMIC DNA]</scope>
    <source>
        <strain evidence="6">28-4</strain>
    </source>
</reference>
<feature type="compositionally biased region" description="Polar residues" evidence="3">
    <location>
        <begin position="23"/>
        <end position="60"/>
    </location>
</feature>
<dbReference type="EMBL" id="KZ293415">
    <property type="protein sequence ID" value="PBK78702.1"/>
    <property type="molecule type" value="Genomic_DNA"/>
</dbReference>
<evidence type="ECO:0000259" key="4">
    <source>
        <dbReference type="PROSITE" id="PS50158"/>
    </source>
</evidence>
<keyword evidence="2" id="KW-0862">Zinc</keyword>
<sequence length="245" mass="26946">MYEERQKKMVFDQAMGPACQFPKGQSNTATSQPKTGGTTSLPSSKPTSNAAPRDSQGQWHTIKQTTYKGAGEPMNIDVAKLRAEGKCFRCYEKGHMSKDCPQKRDFKDICSVITAKQEQMKEKDALTSKVEETNSFLLSTHVSPTHSNIPCLWAPAFNVSRTTSTPVTESQNRYAMLVIEECINNNPSSALSEKAKDEAESLPTLRNRGANCRMSSPHGKTQPTKVIDDKPPTMVISIITASVEA</sequence>
<dbReference type="GO" id="GO:0008270">
    <property type="term" value="F:zinc ion binding"/>
    <property type="evidence" value="ECO:0007669"/>
    <property type="project" value="UniProtKB-KW"/>
</dbReference>
<organism evidence="5 6">
    <name type="scientific">Armillaria solidipes</name>
    <dbReference type="NCBI Taxonomy" id="1076256"/>
    <lineage>
        <taxon>Eukaryota</taxon>
        <taxon>Fungi</taxon>
        <taxon>Dikarya</taxon>
        <taxon>Basidiomycota</taxon>
        <taxon>Agaricomycotina</taxon>
        <taxon>Agaricomycetes</taxon>
        <taxon>Agaricomycetidae</taxon>
        <taxon>Agaricales</taxon>
        <taxon>Marasmiineae</taxon>
        <taxon>Physalacriaceae</taxon>
        <taxon>Armillaria</taxon>
    </lineage>
</organism>
<proteinExistence type="predicted"/>
<dbReference type="Gene3D" id="4.10.60.10">
    <property type="entry name" value="Zinc finger, CCHC-type"/>
    <property type="match status" value="1"/>
</dbReference>
<keyword evidence="2" id="KW-0479">Metal-binding</keyword>
<dbReference type="SUPFAM" id="SSF57756">
    <property type="entry name" value="Retrovirus zinc finger-like domains"/>
    <property type="match status" value="1"/>
</dbReference>
<keyword evidence="6" id="KW-1185">Reference proteome</keyword>
<feature type="domain" description="CCHC-type" evidence="4">
    <location>
        <begin position="86"/>
        <end position="102"/>
    </location>
</feature>
<dbReference type="Proteomes" id="UP000218334">
    <property type="component" value="Unassembled WGS sequence"/>
</dbReference>
<protein>
    <recommendedName>
        <fullName evidence="4">CCHC-type domain-containing protein</fullName>
    </recommendedName>
</protein>
<dbReference type="PROSITE" id="PS50158">
    <property type="entry name" value="ZF_CCHC"/>
    <property type="match status" value="1"/>
</dbReference>
<keyword evidence="1" id="KW-0507">mRNA processing</keyword>
<feature type="region of interest" description="Disordered" evidence="3">
    <location>
        <begin position="208"/>
        <end position="228"/>
    </location>
</feature>
<dbReference type="GO" id="GO:0003676">
    <property type="term" value="F:nucleic acid binding"/>
    <property type="evidence" value="ECO:0007669"/>
    <property type="project" value="InterPro"/>
</dbReference>
<accession>A0A2H3CHN0</accession>
<feature type="compositionally biased region" description="Basic and acidic residues" evidence="3">
    <location>
        <begin position="1"/>
        <end position="10"/>
    </location>
</feature>
<name>A0A2H3CHN0_9AGAR</name>
<evidence type="ECO:0000256" key="2">
    <source>
        <dbReference type="PROSITE-ProRule" id="PRU00047"/>
    </source>
</evidence>
<evidence type="ECO:0000313" key="5">
    <source>
        <dbReference type="EMBL" id="PBK78702.1"/>
    </source>
</evidence>
<dbReference type="GO" id="GO:0006397">
    <property type="term" value="P:mRNA processing"/>
    <property type="evidence" value="ECO:0007669"/>
    <property type="project" value="UniProtKB-KW"/>
</dbReference>
<evidence type="ECO:0000256" key="1">
    <source>
        <dbReference type="ARBA" id="ARBA00022664"/>
    </source>
</evidence>
<keyword evidence="2" id="KW-0863">Zinc-finger</keyword>
<dbReference type="AlphaFoldDB" id="A0A2H3CHN0"/>
<gene>
    <name evidence="5" type="ORF">ARMSODRAFT_1011242</name>
</gene>
<dbReference type="Pfam" id="PF00098">
    <property type="entry name" value="zf-CCHC"/>
    <property type="match status" value="1"/>
</dbReference>
<dbReference type="InterPro" id="IPR036875">
    <property type="entry name" value="Znf_CCHC_sf"/>
</dbReference>
<dbReference type="SMART" id="SM00343">
    <property type="entry name" value="ZnF_C2HC"/>
    <property type="match status" value="1"/>
</dbReference>
<evidence type="ECO:0000313" key="6">
    <source>
        <dbReference type="Proteomes" id="UP000218334"/>
    </source>
</evidence>